<feature type="domain" description="DUF6362" evidence="1">
    <location>
        <begin position="21"/>
        <end position="117"/>
    </location>
</feature>
<dbReference type="AlphaFoldDB" id="A0A011USY0"/>
<organism evidence="2 3">
    <name type="scientific">Aquamicrobium defluvii</name>
    <dbReference type="NCBI Taxonomy" id="69279"/>
    <lineage>
        <taxon>Bacteria</taxon>
        <taxon>Pseudomonadati</taxon>
        <taxon>Pseudomonadota</taxon>
        <taxon>Alphaproteobacteria</taxon>
        <taxon>Hyphomicrobiales</taxon>
        <taxon>Phyllobacteriaceae</taxon>
        <taxon>Aquamicrobium</taxon>
    </lineage>
</organism>
<dbReference type="eggNOG" id="ENOG5030D7C">
    <property type="taxonomic scope" value="Bacteria"/>
</dbReference>
<comment type="caution">
    <text evidence="2">The sequence shown here is derived from an EMBL/GenBank/DDBJ whole genome shotgun (WGS) entry which is preliminary data.</text>
</comment>
<dbReference type="HOGENOM" id="CLU_132099_0_0_5"/>
<dbReference type="InterPro" id="IPR045942">
    <property type="entry name" value="DUF6362"/>
</dbReference>
<evidence type="ECO:0000259" key="1">
    <source>
        <dbReference type="Pfam" id="PF19889"/>
    </source>
</evidence>
<dbReference type="Pfam" id="PF19889">
    <property type="entry name" value="DUF6362"/>
    <property type="match status" value="1"/>
</dbReference>
<dbReference type="EMBL" id="JENY01000010">
    <property type="protein sequence ID" value="EXL08918.1"/>
    <property type="molecule type" value="Genomic_DNA"/>
</dbReference>
<evidence type="ECO:0000313" key="2">
    <source>
        <dbReference type="EMBL" id="EXL08918.1"/>
    </source>
</evidence>
<dbReference type="STRING" id="69279.BG36_02330"/>
<dbReference type="PATRIC" id="fig|69279.3.peg.1870"/>
<name>A0A011USY0_9HYPH</name>
<dbReference type="RefSeq" id="WP_035025796.1">
    <property type="nucleotide sequence ID" value="NZ_KK073884.1"/>
</dbReference>
<reference evidence="2 3" key="1">
    <citation type="submission" date="2014-02" db="EMBL/GenBank/DDBJ databases">
        <title>Aquamicrobium defluvii Genome sequencing.</title>
        <authorList>
            <person name="Wang X."/>
        </authorList>
    </citation>
    <scope>NUCLEOTIDE SEQUENCE [LARGE SCALE GENOMIC DNA]</scope>
    <source>
        <strain evidence="2 3">W13Z1</strain>
    </source>
</reference>
<evidence type="ECO:0000313" key="3">
    <source>
        <dbReference type="Proteomes" id="UP000019849"/>
    </source>
</evidence>
<proteinExistence type="predicted"/>
<dbReference type="Proteomes" id="UP000019849">
    <property type="component" value="Unassembled WGS sequence"/>
</dbReference>
<protein>
    <recommendedName>
        <fullName evidence="1">DUF6362 domain-containing protein</fullName>
    </recommendedName>
</protein>
<gene>
    <name evidence="2" type="ORF">BG36_02330</name>
</gene>
<accession>A0A011USY0</accession>
<sequence length="144" mass="16577">MTEWTPSLVEARLSEAASVLKRLPEPRRQGYFNTWPDYFYEFADLVGQEPQPMRLVPSPAAISRMEETLSWTVGLEPTDGKIIWLRAHGERWKTICWTVGLQRTAAHEHWLYALCVIAFRLNGRRLGRNLSKRKVIELAGSAQP</sequence>